<sequence>MRLLSLLHLPLLATALAGNLCNAHSVSLQTPTVILQQVMFEASIELPELKNGSVYPRHLSYRVEDSDGAVLTNGTVKTLDADGNFRSQLSIALKQLQLESYGQHNLTSTVWEKDPEPVVVPASEVNETDANASVVLPPTVQFDDVLLFSASHTTSVNVSPGWVSLLPPFVTLVLSAVLGQVTVSLLAGIWCGAIIVSNGDPLSAFLRTFDQYWVNAFTVDDHAGVLLFTIVLGGTIGVVQKGGGGHGLALVAKKFMTSSLRMQLSTWLLCLVIFFDDYSCILIVGSSLRQVLSQTGVSREKFAAIIHTIGVCLPSMSPVSSWIGVEIGYVAAQLRDLKLDWDPFVTCLSCLHYRFFPILFIAFIFITIICEKDFGPMVQFEKDAAASPINDGPMTPVFPGPMDSPKPELAPLEPDTTKPLRWQNAVVPFLSIVVLTFVGMIFDGFNNLYTQDPDGSFGILDALSHCDSVSSLIRASAAGWVIAVSLLLLQRIITLNEATKAWMEGVKDILDPTLILTLAWALGSVIGEVKTAPYIASVVGDSIPKQFLPAIACLLCYVVSFAVGSAFGTMAIMFPIIAPLSWSISGGDAENLRQCFGSILGASVFGNSCSPIADTSILASLSAHVPLENHVRSILPYAVLVAVVSVAGGSLPIGLKICTSLFQPLEHQASMADSEALELTATSNPYLEFYHKFVREHPGELAAVFDPELSDEARSEMYAALDVSVAMKYSWAIPDERALQIIKHYGPIVEMGAGSGYWARLLQLRGVGVVAYDLHVAGDDEEEKEEEKEEKETGKTAATSGEESYGDAEETQGSNGEEADEEPDEEEEDVEVGEDDDEEEVEVEQVYWAEVLKGTPKDLRKHADRTLFLCYPDDFEDSSESMAMASLCNYAGDTVIHVGELFGHTVCLPGAWGRTSSEEFQTHLATVYHKVLQVPLPSWHSSMDTLTVWKRTKSSITDGGMYAFIPEEERLDLVAASASTRHLLLLGNNSAEPASTTNSKKRRRGKSKAAVEDEEESENSGEGNSIASSIKVKGSPTSWGIEYEFGDDNILTATYLEERVKHAQSVLDTEGDGRTVNNAKRIQQEQDREIEISQHNQVLLQRLERIHKKLPKQFDFSHHTEEHLSAHRPTNFPLWQREQGHIAVENKKMKRRLRQTKSLFNTKQLAVDAAKHRYFSEQLSKSDRRMQVKQKCKQLEFQNNAKGIGADNCTYSPSKASHRHKRHQLSELDLDSMKGPPVVPRTPQRELGTRYILRAQERVRKRRAGVPGEGDEGADDDEGVSSLSKMQQVLGVDVGSANLRVAVASLVDSEHAARVIESADGLRATPAAVAVDNGNVSVGAIAKSLQGRKPGYTATATRLLLGAATRDKMEWEQLIKKLPYAVHQRGDTLGLELDGKTYSPEWAAEMMLDHLHTTAATSLGEDPIENFPAVLAVPAGTDEQERAAYEKVANSAGFTVFAAIDEPVAALHAAEKCAVQELRGAEVLSTSGPIAVFDIGGYVSTVSLLEKEHRGSGFNLLHTLSTQAASGQRVNELLFRSVVEKFQEDHGIDLSVDYMASYRILEAVEAAKIELSSRVSTDINLPFITADQKGAKHLVHKVTSFDLARIQEGPAQEAAALCSRALNDAGILKEELSALVLVGGGARSEFMRQQLEKFFNRSAFNTKSFSPEEAVKPL</sequence>
<feature type="compositionally biased region" description="Low complexity" evidence="9">
    <location>
        <begin position="1020"/>
        <end position="1030"/>
    </location>
</feature>
<dbReference type="InParanoid" id="H3GXH9"/>
<dbReference type="SUPFAM" id="SSF53067">
    <property type="entry name" value="Actin-like ATPase domain"/>
    <property type="match status" value="2"/>
</dbReference>
<feature type="signal peptide" evidence="11">
    <location>
        <begin position="1"/>
        <end position="17"/>
    </location>
</feature>
<dbReference type="Gene3D" id="3.30.420.40">
    <property type="match status" value="2"/>
</dbReference>
<evidence type="ECO:0000313" key="14">
    <source>
        <dbReference type="Proteomes" id="UP000005238"/>
    </source>
</evidence>
<reference evidence="14" key="1">
    <citation type="journal article" date="2006" name="Science">
        <title>Phytophthora genome sequences uncover evolutionary origins and mechanisms of pathogenesis.</title>
        <authorList>
            <person name="Tyler B.M."/>
            <person name="Tripathy S."/>
            <person name="Zhang X."/>
            <person name="Dehal P."/>
            <person name="Jiang R.H."/>
            <person name="Aerts A."/>
            <person name="Arredondo F.D."/>
            <person name="Baxter L."/>
            <person name="Bensasson D."/>
            <person name="Beynon J.L."/>
            <person name="Chapman J."/>
            <person name="Damasceno C.M."/>
            <person name="Dorrance A.E."/>
            <person name="Dou D."/>
            <person name="Dickerman A.W."/>
            <person name="Dubchak I.L."/>
            <person name="Garbelotto M."/>
            <person name="Gijzen M."/>
            <person name="Gordon S.G."/>
            <person name="Govers F."/>
            <person name="Grunwald N.J."/>
            <person name="Huang W."/>
            <person name="Ivors K.L."/>
            <person name="Jones R.W."/>
            <person name="Kamoun S."/>
            <person name="Krampis K."/>
            <person name="Lamour K.H."/>
            <person name="Lee M.K."/>
            <person name="McDonald W.H."/>
            <person name="Medina M."/>
            <person name="Meijer H.J."/>
            <person name="Nordberg E.K."/>
            <person name="Maclean D.J."/>
            <person name="Ospina-Giraldo M.D."/>
            <person name="Morris P.F."/>
            <person name="Phuntumart V."/>
            <person name="Putnam N.H."/>
            <person name="Rash S."/>
            <person name="Rose J.K."/>
            <person name="Sakihama Y."/>
            <person name="Salamov A.A."/>
            <person name="Savidor A."/>
            <person name="Scheuring C.F."/>
            <person name="Smith B.M."/>
            <person name="Sobral B.W."/>
            <person name="Terry A."/>
            <person name="Torto-Alalibo T.A."/>
            <person name="Win J."/>
            <person name="Xu Z."/>
            <person name="Zhang H."/>
            <person name="Grigoriev I.V."/>
            <person name="Rokhsar D.S."/>
            <person name="Boore J.L."/>
        </authorList>
    </citation>
    <scope>NUCLEOTIDE SEQUENCE [LARGE SCALE GENOMIC DNA]</scope>
    <source>
        <strain evidence="14">Pr102</strain>
    </source>
</reference>
<feature type="transmembrane region" description="Helical" evidence="10">
    <location>
        <begin position="264"/>
        <end position="284"/>
    </location>
</feature>
<keyword evidence="4 10" id="KW-0812">Transmembrane</keyword>
<feature type="compositionally biased region" description="Acidic residues" evidence="9">
    <location>
        <begin position="817"/>
        <end position="841"/>
    </location>
</feature>
<dbReference type="Pfam" id="PF03553">
    <property type="entry name" value="Na_H_antiporter"/>
    <property type="match status" value="1"/>
</dbReference>
<dbReference type="VEuPathDB" id="FungiDB:KRP22_5846"/>
<keyword evidence="14" id="KW-1185">Reference proteome</keyword>
<feature type="region of interest" description="Disordered" evidence="9">
    <location>
        <begin position="987"/>
        <end position="1032"/>
    </location>
</feature>
<dbReference type="FunFam" id="3.90.640.10:FF:000003">
    <property type="entry name" value="Molecular chaperone DnaK"/>
    <property type="match status" value="1"/>
</dbReference>
<accession>H3GXH9</accession>
<evidence type="ECO:0000256" key="9">
    <source>
        <dbReference type="SAM" id="MobiDB-lite"/>
    </source>
</evidence>
<evidence type="ECO:0000256" key="7">
    <source>
        <dbReference type="ARBA" id="ARBA00022989"/>
    </source>
</evidence>
<dbReference type="InterPro" id="IPR013126">
    <property type="entry name" value="Hsp_70_fam"/>
</dbReference>
<dbReference type="PANTHER" id="PTHR43478">
    <property type="entry name" value="NA+/H+ ANTIPORTER-RELATED"/>
    <property type="match status" value="1"/>
</dbReference>
<evidence type="ECO:0000256" key="6">
    <source>
        <dbReference type="ARBA" id="ARBA00022840"/>
    </source>
</evidence>
<feature type="transmembrane region" description="Helical" evidence="10">
    <location>
        <begin position="426"/>
        <end position="449"/>
    </location>
</feature>
<evidence type="ECO:0000256" key="10">
    <source>
        <dbReference type="SAM" id="Phobius"/>
    </source>
</evidence>
<feature type="transmembrane region" description="Helical" evidence="10">
    <location>
        <begin position="305"/>
        <end position="331"/>
    </location>
</feature>
<organism evidence="13 14">
    <name type="scientific">Phytophthora ramorum</name>
    <name type="common">Sudden oak death agent</name>
    <dbReference type="NCBI Taxonomy" id="164328"/>
    <lineage>
        <taxon>Eukaryota</taxon>
        <taxon>Sar</taxon>
        <taxon>Stramenopiles</taxon>
        <taxon>Oomycota</taxon>
        <taxon>Peronosporomycetes</taxon>
        <taxon>Peronosporales</taxon>
        <taxon>Peronosporaceae</taxon>
        <taxon>Phytophthora</taxon>
    </lineage>
</organism>
<dbReference type="InterPro" id="IPR018461">
    <property type="entry name" value="Na/H_Antiport_NhaC-like_C"/>
</dbReference>
<feature type="compositionally biased region" description="Acidic residues" evidence="9">
    <location>
        <begin position="1269"/>
        <end position="1279"/>
    </location>
</feature>
<evidence type="ECO:0000256" key="3">
    <source>
        <dbReference type="ARBA" id="ARBA00022475"/>
    </source>
</evidence>
<dbReference type="Pfam" id="PF00012">
    <property type="entry name" value="HSP70"/>
    <property type="match status" value="1"/>
</dbReference>
<dbReference type="EMBL" id="DS566067">
    <property type="status" value="NOT_ANNOTATED_CDS"/>
    <property type="molecule type" value="Genomic_DNA"/>
</dbReference>
<dbReference type="VEuPathDB" id="FungiDB:KRP23_6478"/>
<evidence type="ECO:0000259" key="12">
    <source>
        <dbReference type="Pfam" id="PF03553"/>
    </source>
</evidence>
<feature type="domain" description="Na+/H+ antiporter NhaC-like C-terminal" evidence="12">
    <location>
        <begin position="316"/>
        <end position="646"/>
    </location>
</feature>
<reference evidence="13" key="2">
    <citation type="submission" date="2015-06" db="UniProtKB">
        <authorList>
            <consortium name="EnsemblProtists"/>
        </authorList>
    </citation>
    <scope>IDENTIFICATION</scope>
    <source>
        <strain evidence="13">Pr102</strain>
    </source>
</reference>
<evidence type="ECO:0000256" key="1">
    <source>
        <dbReference type="ARBA" id="ARBA00004651"/>
    </source>
</evidence>
<dbReference type="STRING" id="164328.H3GXH9"/>
<comment type="similarity">
    <text evidence="2">Belongs to the CFAP97 family.</text>
</comment>
<feature type="transmembrane region" description="Helical" evidence="10">
    <location>
        <begin position="547"/>
        <end position="574"/>
    </location>
</feature>
<dbReference type="HOGENOM" id="CLU_004032_0_0_1"/>
<feature type="compositionally biased region" description="Polar residues" evidence="9">
    <location>
        <begin position="987"/>
        <end position="998"/>
    </location>
</feature>
<dbReference type="Gene3D" id="3.90.640.10">
    <property type="entry name" value="Actin, Chain A, domain 4"/>
    <property type="match status" value="1"/>
</dbReference>
<evidence type="ECO:0000313" key="13">
    <source>
        <dbReference type="EnsemblProtists" id="Phyra82300"/>
    </source>
</evidence>
<keyword evidence="11" id="KW-0732">Signal</keyword>
<comment type="subcellular location">
    <subcellularLocation>
        <location evidence="1">Cell membrane</location>
        <topology evidence="1">Multi-pass membrane protein</topology>
    </subcellularLocation>
</comment>
<feature type="transmembrane region" description="Helical" evidence="10">
    <location>
        <begin position="351"/>
        <end position="370"/>
    </location>
</feature>
<dbReference type="InterPro" id="IPR043129">
    <property type="entry name" value="ATPase_NBD"/>
</dbReference>
<dbReference type="PANTHER" id="PTHR43478:SF1">
    <property type="entry name" value="NA+_H+ ANTIPORTER NHAC-LIKE C-TERMINAL DOMAIN-CONTAINING PROTEIN"/>
    <property type="match status" value="1"/>
</dbReference>
<evidence type="ECO:0000256" key="5">
    <source>
        <dbReference type="ARBA" id="ARBA00022741"/>
    </source>
</evidence>
<dbReference type="VEuPathDB" id="FungiDB:KRP22_5844"/>
<feature type="region of interest" description="Disordered" evidence="9">
    <location>
        <begin position="1260"/>
        <end position="1280"/>
    </location>
</feature>
<dbReference type="GO" id="GO:0140662">
    <property type="term" value="F:ATP-dependent protein folding chaperone"/>
    <property type="evidence" value="ECO:0007669"/>
    <property type="project" value="InterPro"/>
</dbReference>
<dbReference type="Proteomes" id="UP000005238">
    <property type="component" value="Unassembled WGS sequence"/>
</dbReference>
<name>H3GXH9_PHYRM</name>
<feature type="chain" id="PRO_5003587927" description="Na+/H+ antiporter NhaC-like C-terminal domain-containing protein" evidence="11">
    <location>
        <begin position="18"/>
        <end position="1674"/>
    </location>
</feature>
<keyword evidence="7 10" id="KW-1133">Transmembrane helix</keyword>
<dbReference type="VEuPathDB" id="FungiDB:KRP22_5847"/>
<evidence type="ECO:0000256" key="2">
    <source>
        <dbReference type="ARBA" id="ARBA00008315"/>
    </source>
</evidence>
<evidence type="ECO:0000256" key="11">
    <source>
        <dbReference type="SAM" id="SignalP"/>
    </source>
</evidence>
<evidence type="ECO:0000256" key="4">
    <source>
        <dbReference type="ARBA" id="ARBA00022692"/>
    </source>
</evidence>
<keyword evidence="8 10" id="KW-0472">Membrane</keyword>
<feature type="transmembrane region" description="Helical" evidence="10">
    <location>
        <begin position="469"/>
        <end position="489"/>
    </location>
</feature>
<dbReference type="eggNOG" id="KOG0102">
    <property type="taxonomic scope" value="Eukaryota"/>
</dbReference>
<dbReference type="InterPro" id="IPR029488">
    <property type="entry name" value="Hmw/CFAP97"/>
</dbReference>
<feature type="transmembrane region" description="Helical" evidence="10">
    <location>
        <begin position="509"/>
        <end position="527"/>
    </location>
</feature>
<feature type="transmembrane region" description="Helical" evidence="10">
    <location>
        <begin position="634"/>
        <end position="655"/>
    </location>
</feature>
<feature type="region of interest" description="Disordered" evidence="9">
    <location>
        <begin position="778"/>
        <end position="841"/>
    </location>
</feature>
<proteinExistence type="inferred from homology"/>
<keyword evidence="3" id="KW-1003">Cell membrane</keyword>
<protein>
    <recommendedName>
        <fullName evidence="12">Na+/H+ antiporter NhaC-like C-terminal domain-containing protein</fullName>
    </recommendedName>
</protein>
<dbReference type="EnsemblProtists" id="Phyra82300">
    <property type="protein sequence ID" value="Phyra82300"/>
    <property type="gene ID" value="Phyra82300"/>
</dbReference>
<keyword evidence="5" id="KW-0547">Nucleotide-binding</keyword>
<dbReference type="VEuPathDB" id="FungiDB:KRP23_6477"/>
<dbReference type="VEuPathDB" id="FungiDB:KRP22_5845"/>
<feature type="compositionally biased region" description="Acidic residues" evidence="9">
    <location>
        <begin position="779"/>
        <end position="789"/>
    </location>
</feature>
<dbReference type="Pfam" id="PF13879">
    <property type="entry name" value="Hmw_CFAP97"/>
    <property type="match status" value="1"/>
</dbReference>
<dbReference type="GO" id="GO:0005886">
    <property type="term" value="C:plasma membrane"/>
    <property type="evidence" value="ECO:0007669"/>
    <property type="project" value="UniProtKB-SubCell"/>
</dbReference>
<dbReference type="VEuPathDB" id="FungiDB:KRP23_6479"/>
<dbReference type="VEuPathDB" id="FungiDB:KRP23_6476"/>
<evidence type="ECO:0000256" key="8">
    <source>
        <dbReference type="ARBA" id="ARBA00023136"/>
    </source>
</evidence>
<keyword evidence="6" id="KW-0067">ATP-binding</keyword>
<dbReference type="GO" id="GO:0005524">
    <property type="term" value="F:ATP binding"/>
    <property type="evidence" value="ECO:0007669"/>
    <property type="project" value="UniProtKB-KW"/>
</dbReference>